<dbReference type="RefSeq" id="WP_149109601.1">
    <property type="nucleotide sequence ID" value="NZ_CP042425.1"/>
</dbReference>
<evidence type="ECO:0000313" key="2">
    <source>
        <dbReference type="Proteomes" id="UP000324974"/>
    </source>
</evidence>
<proteinExistence type="predicted"/>
<name>A0A5C1A9K5_9BACT</name>
<dbReference type="KEGG" id="lrs:PX52LOC_01620"/>
<reference evidence="2" key="1">
    <citation type="submission" date="2019-08" db="EMBL/GenBank/DDBJ databases">
        <title>Limnoglobus roseus gen. nov., sp. nov., a novel freshwater planctomycete with a giant genome from the family Gemmataceae.</title>
        <authorList>
            <person name="Kulichevskaya I.S."/>
            <person name="Naumoff D.G."/>
            <person name="Miroshnikov K."/>
            <person name="Ivanova A."/>
            <person name="Philippov D.A."/>
            <person name="Hakobyan A."/>
            <person name="Rijpstra I.C."/>
            <person name="Sinninghe Damste J.S."/>
            <person name="Liesack W."/>
            <person name="Dedysh S.N."/>
        </authorList>
    </citation>
    <scope>NUCLEOTIDE SEQUENCE [LARGE SCALE GENOMIC DNA]</scope>
    <source>
        <strain evidence="2">PX52</strain>
    </source>
</reference>
<evidence type="ECO:0008006" key="3">
    <source>
        <dbReference type="Google" id="ProtNLM"/>
    </source>
</evidence>
<gene>
    <name evidence="1" type="ORF">PX52LOC_01620</name>
</gene>
<dbReference type="EMBL" id="CP042425">
    <property type="protein sequence ID" value="QEL14726.1"/>
    <property type="molecule type" value="Genomic_DNA"/>
</dbReference>
<dbReference type="OrthoDB" id="291558at2"/>
<evidence type="ECO:0000313" key="1">
    <source>
        <dbReference type="EMBL" id="QEL14726.1"/>
    </source>
</evidence>
<dbReference type="AlphaFoldDB" id="A0A5C1A9K5"/>
<accession>A0A5C1A9K5</accession>
<organism evidence="1 2">
    <name type="scientific">Limnoglobus roseus</name>
    <dbReference type="NCBI Taxonomy" id="2598579"/>
    <lineage>
        <taxon>Bacteria</taxon>
        <taxon>Pseudomonadati</taxon>
        <taxon>Planctomycetota</taxon>
        <taxon>Planctomycetia</taxon>
        <taxon>Gemmatales</taxon>
        <taxon>Gemmataceae</taxon>
        <taxon>Limnoglobus</taxon>
    </lineage>
</organism>
<dbReference type="Proteomes" id="UP000324974">
    <property type="component" value="Chromosome"/>
</dbReference>
<protein>
    <recommendedName>
        <fullName evidence="3">Lipoprotein</fullName>
    </recommendedName>
</protein>
<sequence length="103" mass="11042">MFRTCQLLAVLVTLAGAVGCGGPKEESISVKVDPMVQVKSTLERYANGQPLGSEVTSYDYMVNEVRKVDAAKADILKAGLEDIQKTKGSPAAKAKDLMKKLNL</sequence>
<dbReference type="PROSITE" id="PS51257">
    <property type="entry name" value="PROKAR_LIPOPROTEIN"/>
    <property type="match status" value="1"/>
</dbReference>
<keyword evidence="2" id="KW-1185">Reference proteome</keyword>